<dbReference type="Pfam" id="PF04542">
    <property type="entry name" value="Sigma70_r2"/>
    <property type="match status" value="1"/>
</dbReference>
<evidence type="ECO:0000256" key="1">
    <source>
        <dbReference type="ARBA" id="ARBA00010641"/>
    </source>
</evidence>
<dbReference type="InterPro" id="IPR036388">
    <property type="entry name" value="WH-like_DNA-bd_sf"/>
</dbReference>
<dbReference type="InterPro" id="IPR039425">
    <property type="entry name" value="RNA_pol_sigma-70-like"/>
</dbReference>
<dbReference type="GO" id="GO:0016987">
    <property type="term" value="F:sigma factor activity"/>
    <property type="evidence" value="ECO:0007669"/>
    <property type="project" value="UniProtKB-KW"/>
</dbReference>
<keyword evidence="2" id="KW-0805">Transcription regulation</keyword>
<dbReference type="PANTHER" id="PTHR43133">
    <property type="entry name" value="RNA POLYMERASE ECF-TYPE SIGMA FACTO"/>
    <property type="match status" value="1"/>
</dbReference>
<feature type="domain" description="RNA polymerase sigma-70 region 2" evidence="5">
    <location>
        <begin position="53"/>
        <end position="119"/>
    </location>
</feature>
<comment type="similarity">
    <text evidence="1">Belongs to the sigma-70 factor family. ECF subfamily.</text>
</comment>
<dbReference type="Proteomes" id="UP000319486">
    <property type="component" value="Unassembled WGS sequence"/>
</dbReference>
<dbReference type="Gene3D" id="1.10.10.10">
    <property type="entry name" value="Winged helix-like DNA-binding domain superfamily/Winged helix DNA-binding domain"/>
    <property type="match status" value="1"/>
</dbReference>
<dbReference type="CDD" id="cd06171">
    <property type="entry name" value="Sigma70_r4"/>
    <property type="match status" value="1"/>
</dbReference>
<dbReference type="NCBIfam" id="TIGR02937">
    <property type="entry name" value="sigma70-ECF"/>
    <property type="match status" value="1"/>
</dbReference>
<dbReference type="SUPFAM" id="SSF88659">
    <property type="entry name" value="Sigma3 and sigma4 domains of RNA polymerase sigma factors"/>
    <property type="match status" value="1"/>
</dbReference>
<organism evidence="7 8">
    <name type="scientific">Rhodanobacter glycinis</name>
    <dbReference type="NCBI Taxonomy" id="582702"/>
    <lineage>
        <taxon>Bacteria</taxon>
        <taxon>Pseudomonadati</taxon>
        <taxon>Pseudomonadota</taxon>
        <taxon>Gammaproteobacteria</taxon>
        <taxon>Lysobacterales</taxon>
        <taxon>Rhodanobacteraceae</taxon>
        <taxon>Rhodanobacter</taxon>
    </lineage>
</organism>
<keyword evidence="4" id="KW-0804">Transcription</keyword>
<sequence length="211" mass="24138">MMDSDQAVAEVAPFRAKRVVAPPVSNAAPDAHYWSIQMSAVSAQRDRASFMRIYDHFAPRLQRYLRNLGVPESMADELVQEALLTLWRKAAMFDPARASLATWLYRVARNLYIDHVRRQPHWLPIQEGLDRIDHVESARLDSQPESSFDQDILKQAIDRLPPVQAKLVRMCYLESKSHSEISAELQMPLGSVKSSLRRAFAKLQVSMRAPR</sequence>
<dbReference type="InterPro" id="IPR013325">
    <property type="entry name" value="RNA_pol_sigma_r2"/>
</dbReference>
<evidence type="ECO:0000256" key="3">
    <source>
        <dbReference type="ARBA" id="ARBA00023082"/>
    </source>
</evidence>
<dbReference type="AlphaFoldDB" id="A0A502CGN3"/>
<comment type="caution">
    <text evidence="7">The sequence shown here is derived from an EMBL/GenBank/DDBJ whole genome shotgun (WGS) entry which is preliminary data.</text>
</comment>
<gene>
    <name evidence="7" type="ORF">EAH88_02225</name>
</gene>
<feature type="domain" description="RNA polymerase sigma factor 70 region 4 type 2" evidence="6">
    <location>
        <begin position="151"/>
        <end position="203"/>
    </location>
</feature>
<proteinExistence type="inferred from homology"/>
<dbReference type="Gene3D" id="1.10.1740.10">
    <property type="match status" value="1"/>
</dbReference>
<dbReference type="PANTHER" id="PTHR43133:SF62">
    <property type="entry name" value="RNA POLYMERASE SIGMA FACTOR SIGZ"/>
    <property type="match status" value="1"/>
</dbReference>
<keyword evidence="8" id="KW-1185">Reference proteome</keyword>
<dbReference type="InterPro" id="IPR014284">
    <property type="entry name" value="RNA_pol_sigma-70_dom"/>
</dbReference>
<dbReference type="InterPro" id="IPR007627">
    <property type="entry name" value="RNA_pol_sigma70_r2"/>
</dbReference>
<evidence type="ECO:0000256" key="4">
    <source>
        <dbReference type="ARBA" id="ARBA00023163"/>
    </source>
</evidence>
<dbReference type="SUPFAM" id="SSF88946">
    <property type="entry name" value="Sigma2 domain of RNA polymerase sigma factors"/>
    <property type="match status" value="1"/>
</dbReference>
<evidence type="ECO:0000256" key="2">
    <source>
        <dbReference type="ARBA" id="ARBA00023015"/>
    </source>
</evidence>
<evidence type="ECO:0000313" key="8">
    <source>
        <dbReference type="Proteomes" id="UP000319486"/>
    </source>
</evidence>
<protein>
    <submittedName>
        <fullName evidence="7">Sigma-70 family RNA polymerase sigma factor</fullName>
    </submittedName>
</protein>
<evidence type="ECO:0000259" key="6">
    <source>
        <dbReference type="Pfam" id="PF08281"/>
    </source>
</evidence>
<dbReference type="Pfam" id="PF08281">
    <property type="entry name" value="Sigma70_r4_2"/>
    <property type="match status" value="1"/>
</dbReference>
<name>A0A502CGN3_9GAMM</name>
<dbReference type="GO" id="GO:0003677">
    <property type="term" value="F:DNA binding"/>
    <property type="evidence" value="ECO:0007669"/>
    <property type="project" value="InterPro"/>
</dbReference>
<keyword evidence="3" id="KW-0731">Sigma factor</keyword>
<evidence type="ECO:0000313" key="7">
    <source>
        <dbReference type="EMBL" id="TPG11882.1"/>
    </source>
</evidence>
<dbReference type="InterPro" id="IPR013249">
    <property type="entry name" value="RNA_pol_sigma70_r4_t2"/>
</dbReference>
<dbReference type="EMBL" id="RCZO01000001">
    <property type="protein sequence ID" value="TPG11882.1"/>
    <property type="molecule type" value="Genomic_DNA"/>
</dbReference>
<reference evidence="7 8" key="1">
    <citation type="journal article" date="2019" name="Environ. Microbiol.">
        <title>Species interactions and distinct microbial communities in high Arctic permafrost affected cryosols are associated with the CH4 and CO2 gas fluxes.</title>
        <authorList>
            <person name="Altshuler I."/>
            <person name="Hamel J."/>
            <person name="Turney S."/>
            <person name="Magnuson E."/>
            <person name="Levesque R."/>
            <person name="Greer C."/>
            <person name="Whyte L.G."/>
        </authorList>
    </citation>
    <scope>NUCLEOTIDE SEQUENCE [LARGE SCALE GENOMIC DNA]</scope>
    <source>
        <strain evidence="7 8">S13Y</strain>
    </source>
</reference>
<dbReference type="GO" id="GO:0006352">
    <property type="term" value="P:DNA-templated transcription initiation"/>
    <property type="evidence" value="ECO:0007669"/>
    <property type="project" value="InterPro"/>
</dbReference>
<dbReference type="InterPro" id="IPR013324">
    <property type="entry name" value="RNA_pol_sigma_r3/r4-like"/>
</dbReference>
<accession>A0A502CGN3</accession>
<evidence type="ECO:0000259" key="5">
    <source>
        <dbReference type="Pfam" id="PF04542"/>
    </source>
</evidence>